<evidence type="ECO:0000256" key="9">
    <source>
        <dbReference type="ARBA" id="ARBA00052017"/>
    </source>
</evidence>
<keyword evidence="7 10" id="KW-0546">Nucleotide metabolism</keyword>
<dbReference type="NCBIfam" id="TIGR00042">
    <property type="entry name" value="RdgB/HAM1 family non-canonical purine NTP pyrophosphatase"/>
    <property type="match status" value="1"/>
</dbReference>
<comment type="subunit">
    <text evidence="2 10">Homodimer.</text>
</comment>
<name>A0A401IWE3_9LACO</name>
<evidence type="ECO:0000313" key="13">
    <source>
        <dbReference type="Proteomes" id="UP000286848"/>
    </source>
</evidence>
<evidence type="ECO:0000256" key="2">
    <source>
        <dbReference type="ARBA" id="ARBA00011738"/>
    </source>
</evidence>
<feature type="binding site" evidence="10">
    <location>
        <position position="71"/>
    </location>
    <ligand>
        <name>substrate</name>
    </ligand>
</feature>
<evidence type="ECO:0000313" key="12">
    <source>
        <dbReference type="EMBL" id="GBG95829.1"/>
    </source>
</evidence>
<dbReference type="InterPro" id="IPR002637">
    <property type="entry name" value="RdgB/HAM1"/>
</dbReference>
<dbReference type="GO" id="GO:0005829">
    <property type="term" value="C:cytosol"/>
    <property type="evidence" value="ECO:0007669"/>
    <property type="project" value="TreeGrafter"/>
</dbReference>
<sequence>MKTILIATANPGKAAEYRNIFEEKGLEVKTLADLPEKYDINENGTSFEENALIKANTLMNALDLPVLADDSGLIVDALNGAPGIHSARYAGDHDDAANNQKLLQNLAGLPFEKRTARFHCTIVVVRKNHEPLSVSSEVSGHILTKAQGSDGFGYDPLFYYTPLKKSFAELTMAEKNQVSHRGLAVAKLAQVFDDWWND</sequence>
<dbReference type="SUPFAM" id="SSF52972">
    <property type="entry name" value="ITPase-like"/>
    <property type="match status" value="1"/>
</dbReference>
<evidence type="ECO:0000256" key="6">
    <source>
        <dbReference type="ARBA" id="ARBA00022842"/>
    </source>
</evidence>
<evidence type="ECO:0000256" key="10">
    <source>
        <dbReference type="HAMAP-Rule" id="MF_01405"/>
    </source>
</evidence>
<feature type="binding site" evidence="10">
    <location>
        <begin position="8"/>
        <end position="13"/>
    </location>
    <ligand>
        <name>substrate</name>
    </ligand>
</feature>
<feature type="binding site" evidence="10">
    <location>
        <begin position="152"/>
        <end position="155"/>
    </location>
    <ligand>
        <name>substrate</name>
    </ligand>
</feature>
<keyword evidence="4 10" id="KW-0547">Nucleotide-binding</keyword>
<dbReference type="Pfam" id="PF01725">
    <property type="entry name" value="Ham1p_like"/>
    <property type="match status" value="1"/>
</dbReference>
<dbReference type="GO" id="GO:0017111">
    <property type="term" value="F:ribonucleoside triphosphate phosphatase activity"/>
    <property type="evidence" value="ECO:0007669"/>
    <property type="project" value="InterPro"/>
</dbReference>
<proteinExistence type="inferred from homology"/>
<evidence type="ECO:0000256" key="11">
    <source>
        <dbReference type="RuleBase" id="RU003781"/>
    </source>
</evidence>
<reference evidence="12 13" key="1">
    <citation type="journal article" date="2019" name="Int. J. Syst. Evol. Microbiol.">
        <title>Lactobacillus salitolerans sp. nov., a novel lactic acid bacterium isolated from spent mushroom substrates.</title>
        <authorList>
            <person name="Tohno M."/>
            <person name="Tanizawa Y."/>
            <person name="Kojima Y."/>
            <person name="Sakamoto M."/>
            <person name="Nakamura Y."/>
            <person name="Ohkuma M."/>
            <person name="Kobayashi H."/>
        </authorList>
    </citation>
    <scope>NUCLEOTIDE SEQUENCE [LARGE SCALE GENOMIC DNA]</scope>
    <source>
        <strain evidence="12 13">YK43</strain>
    </source>
</reference>
<protein>
    <recommendedName>
        <fullName evidence="10">dITP/XTP pyrophosphatase</fullName>
        <ecNumber evidence="10">3.6.1.66</ecNumber>
    </recommendedName>
    <alternativeName>
        <fullName evidence="10">Non-canonical purine NTP pyrophosphatase</fullName>
    </alternativeName>
    <alternativeName>
        <fullName evidence="10">Non-standard purine NTP pyrophosphatase</fullName>
    </alternativeName>
    <alternativeName>
        <fullName evidence="10">Nucleoside-triphosphate diphosphatase</fullName>
    </alternativeName>
    <alternativeName>
        <fullName evidence="10">Nucleoside-triphosphate pyrophosphatase</fullName>
        <shortName evidence="10">NTPase</shortName>
    </alternativeName>
</protein>
<comment type="caution">
    <text evidence="12">The sequence shown here is derived from an EMBL/GenBank/DDBJ whole genome shotgun (WGS) entry which is preliminary data.</text>
</comment>
<dbReference type="RefSeq" id="WP_124978464.1">
    <property type="nucleotide sequence ID" value="NZ_BFFP01000059.1"/>
</dbReference>
<dbReference type="AlphaFoldDB" id="A0A401IWE3"/>
<comment type="cofactor">
    <cofactor evidence="10">
        <name>Mg(2+)</name>
        <dbReference type="ChEBI" id="CHEBI:18420"/>
    </cofactor>
    <text evidence="10">Binds 1 Mg(2+) ion per subunit.</text>
</comment>
<feature type="binding site" evidence="10">
    <location>
        <position position="70"/>
    </location>
    <ligand>
        <name>Mg(2+)</name>
        <dbReference type="ChEBI" id="CHEBI:18420"/>
    </ligand>
</feature>
<dbReference type="GO" id="GO:0009117">
    <property type="term" value="P:nucleotide metabolic process"/>
    <property type="evidence" value="ECO:0007669"/>
    <property type="project" value="UniProtKB-KW"/>
</dbReference>
<dbReference type="NCBIfam" id="NF011397">
    <property type="entry name" value="PRK14822.1"/>
    <property type="match status" value="1"/>
</dbReference>
<dbReference type="EMBL" id="BFFP01000059">
    <property type="protein sequence ID" value="GBG95829.1"/>
    <property type="molecule type" value="Genomic_DNA"/>
</dbReference>
<comment type="catalytic activity">
    <reaction evidence="10">
        <text>ITP + H2O = IMP + diphosphate + H(+)</text>
        <dbReference type="Rhea" id="RHEA:29399"/>
        <dbReference type="ChEBI" id="CHEBI:15377"/>
        <dbReference type="ChEBI" id="CHEBI:15378"/>
        <dbReference type="ChEBI" id="CHEBI:33019"/>
        <dbReference type="ChEBI" id="CHEBI:58053"/>
        <dbReference type="ChEBI" id="CHEBI:61402"/>
        <dbReference type="EC" id="3.6.1.66"/>
    </reaction>
</comment>
<keyword evidence="3 10" id="KW-0479">Metal-binding</keyword>
<dbReference type="EC" id="3.6.1.66" evidence="10"/>
<evidence type="ECO:0000256" key="4">
    <source>
        <dbReference type="ARBA" id="ARBA00022741"/>
    </source>
</evidence>
<comment type="catalytic activity">
    <reaction evidence="9 10">
        <text>XTP + H2O = XMP + diphosphate + H(+)</text>
        <dbReference type="Rhea" id="RHEA:28610"/>
        <dbReference type="ChEBI" id="CHEBI:15377"/>
        <dbReference type="ChEBI" id="CHEBI:15378"/>
        <dbReference type="ChEBI" id="CHEBI:33019"/>
        <dbReference type="ChEBI" id="CHEBI:57464"/>
        <dbReference type="ChEBI" id="CHEBI:61314"/>
        <dbReference type="EC" id="3.6.1.66"/>
    </reaction>
</comment>
<accession>A0A401IWE3</accession>
<dbReference type="GO" id="GO:0009146">
    <property type="term" value="P:purine nucleoside triphosphate catabolic process"/>
    <property type="evidence" value="ECO:0007669"/>
    <property type="project" value="UniProtKB-UniRule"/>
</dbReference>
<keyword evidence="5 10" id="KW-0378">Hydrolase</keyword>
<evidence type="ECO:0000256" key="8">
    <source>
        <dbReference type="ARBA" id="ARBA00051875"/>
    </source>
</evidence>
<evidence type="ECO:0000256" key="3">
    <source>
        <dbReference type="ARBA" id="ARBA00022723"/>
    </source>
</evidence>
<comment type="function">
    <text evidence="10">Pyrophosphatase that catalyzes the hydrolysis of nucleoside triphosphates to their monophosphate derivatives, with a high preference for the non-canonical purine nucleotides XTP (xanthosine triphosphate), dITP (deoxyinosine triphosphate) and ITP. Seems to function as a house-cleaning enzyme that removes non-canonical purine nucleotides from the nucleotide pool, thus preventing their incorporation into DNA/RNA and avoiding chromosomal lesions.</text>
</comment>
<dbReference type="Proteomes" id="UP000286848">
    <property type="component" value="Unassembled WGS sequence"/>
</dbReference>
<dbReference type="OrthoDB" id="9807456at2"/>
<dbReference type="Gene3D" id="3.90.950.10">
    <property type="match status" value="1"/>
</dbReference>
<dbReference type="InterPro" id="IPR020922">
    <property type="entry name" value="dITP/XTP_pyrophosphatase"/>
</dbReference>
<comment type="catalytic activity">
    <reaction evidence="8 10">
        <text>dITP + H2O = dIMP + diphosphate + H(+)</text>
        <dbReference type="Rhea" id="RHEA:28342"/>
        <dbReference type="ChEBI" id="CHEBI:15377"/>
        <dbReference type="ChEBI" id="CHEBI:15378"/>
        <dbReference type="ChEBI" id="CHEBI:33019"/>
        <dbReference type="ChEBI" id="CHEBI:61194"/>
        <dbReference type="ChEBI" id="CHEBI:61382"/>
        <dbReference type="EC" id="3.6.1.66"/>
    </reaction>
</comment>
<keyword evidence="6 10" id="KW-0460">Magnesium</keyword>
<dbReference type="GO" id="GO:0036220">
    <property type="term" value="F:ITP diphosphatase activity"/>
    <property type="evidence" value="ECO:0007669"/>
    <property type="project" value="UniProtKB-UniRule"/>
</dbReference>
<dbReference type="PANTHER" id="PTHR11067">
    <property type="entry name" value="INOSINE TRIPHOSPHATE PYROPHOSPHATASE/HAM1 PROTEIN"/>
    <property type="match status" value="1"/>
</dbReference>
<comment type="caution">
    <text evidence="10">Lacks conserved residue(s) required for the propagation of feature annotation.</text>
</comment>
<dbReference type="GO" id="GO:0036222">
    <property type="term" value="F:XTP diphosphatase activity"/>
    <property type="evidence" value="ECO:0007669"/>
    <property type="project" value="UniProtKB-UniRule"/>
</dbReference>
<organism evidence="12 13">
    <name type="scientific">Ligilactobacillus salitolerans</name>
    <dbReference type="NCBI Taxonomy" id="1808352"/>
    <lineage>
        <taxon>Bacteria</taxon>
        <taxon>Bacillati</taxon>
        <taxon>Bacillota</taxon>
        <taxon>Bacilli</taxon>
        <taxon>Lactobacillales</taxon>
        <taxon>Lactobacillaceae</taxon>
        <taxon>Ligilactobacillus</taxon>
    </lineage>
</organism>
<dbReference type="GO" id="GO:0046872">
    <property type="term" value="F:metal ion binding"/>
    <property type="evidence" value="ECO:0007669"/>
    <property type="project" value="UniProtKB-KW"/>
</dbReference>
<dbReference type="PANTHER" id="PTHR11067:SF9">
    <property type="entry name" value="INOSINE TRIPHOSPHATE PYROPHOSPHATASE"/>
    <property type="match status" value="1"/>
</dbReference>
<dbReference type="InterPro" id="IPR029001">
    <property type="entry name" value="ITPase-like_fam"/>
</dbReference>
<feature type="binding site" evidence="10">
    <location>
        <begin position="180"/>
        <end position="181"/>
    </location>
    <ligand>
        <name>substrate</name>
    </ligand>
</feature>
<evidence type="ECO:0000256" key="7">
    <source>
        <dbReference type="ARBA" id="ARBA00023080"/>
    </source>
</evidence>
<dbReference type="CDD" id="cd00515">
    <property type="entry name" value="HAM1"/>
    <property type="match status" value="1"/>
</dbReference>
<dbReference type="GO" id="GO:0035870">
    <property type="term" value="F:dITP diphosphatase activity"/>
    <property type="evidence" value="ECO:0007669"/>
    <property type="project" value="UniProtKB-UniRule"/>
</dbReference>
<feature type="binding site" evidence="10">
    <location>
        <position position="175"/>
    </location>
    <ligand>
        <name>substrate</name>
    </ligand>
</feature>
<dbReference type="HAMAP" id="MF_01405">
    <property type="entry name" value="Non_canon_purine_NTPase"/>
    <property type="match status" value="1"/>
</dbReference>
<gene>
    <name evidence="12" type="ORF">LFYK43_22880</name>
</gene>
<evidence type="ECO:0000256" key="5">
    <source>
        <dbReference type="ARBA" id="ARBA00022801"/>
    </source>
</evidence>
<comment type="similarity">
    <text evidence="1 10 11">Belongs to the HAM1 NTPase family.</text>
</comment>
<dbReference type="FunFam" id="3.90.950.10:FF:000001">
    <property type="entry name" value="dITP/XTP pyrophosphatase"/>
    <property type="match status" value="1"/>
</dbReference>
<keyword evidence="13" id="KW-1185">Reference proteome</keyword>
<evidence type="ECO:0000256" key="1">
    <source>
        <dbReference type="ARBA" id="ARBA00008023"/>
    </source>
</evidence>
<dbReference type="GO" id="GO:0000166">
    <property type="term" value="F:nucleotide binding"/>
    <property type="evidence" value="ECO:0007669"/>
    <property type="project" value="UniProtKB-KW"/>
</dbReference>
<feature type="active site" description="Proton acceptor" evidence="10">
    <location>
        <position position="70"/>
    </location>
</feature>